<dbReference type="Proteomes" id="UP000553632">
    <property type="component" value="Unassembled WGS sequence"/>
</dbReference>
<comment type="caution">
    <text evidence="7">The sequence shown here is derived from an EMBL/GenBank/DDBJ whole genome shotgun (WGS) entry which is preliminary data.</text>
</comment>
<evidence type="ECO:0000313" key="8">
    <source>
        <dbReference type="Proteomes" id="UP000553632"/>
    </source>
</evidence>
<dbReference type="PANTHER" id="PTHR31086">
    <property type="entry name" value="ALUMINUM-ACTIVATED MALATE TRANSPORTER 10"/>
    <property type="match status" value="1"/>
</dbReference>
<evidence type="ECO:0000256" key="5">
    <source>
        <dbReference type="SAM" id="MobiDB-lite"/>
    </source>
</evidence>
<evidence type="ECO:0000313" key="7">
    <source>
        <dbReference type="EMBL" id="KAF4719453.1"/>
    </source>
</evidence>
<keyword evidence="2 6" id="KW-0812">Transmembrane</keyword>
<dbReference type="InterPro" id="IPR006726">
    <property type="entry name" value="PHBA_efflux_AaeB/fusaric-R"/>
</dbReference>
<sequence>MTYPTPQPSVSAYKLWTAFFAMICAAIASFPYFFNPAKNQLYATIGFLAPYCATMFMLNWEVLMVMSVKGVLGLWLGIGNACLIHVIASAIDDGPWCRLWSFLLFLPESWFWALSFKPTNTKLRDWIMPEGIFVTATLGGMFYPPGDLYMCLAVAGIWATFGFVVMCSVVTILKVTHLLPQPGPSPIAQFADAAANVFEHESGRFPDVTFGCEAAAAYYNDLDVAVEKLVSVPLPPKVQATAFAITSELASLQDCLAEGEFSQAMIDYVWKPFCAEFTDLRIAASQALRDCAKGNAEVGSYDLDDQARRCQNYLLECIAKSNAECARGHTAFPSASELLRFHYAVGTMLYVAMLTETFRKALIGEVIEATRQKKLQNAETASMTIIRLAKQLVGGVVGWWKKPFWNDNEGTHTFWERFQYPIRQQCCYVFICLPMVIGTAYSKNVAFHGFWSVIPTFVCFMPTAGATLVKGDYRIIGTFLGACMAIVCVAINPHNKPAWFCELLLLMFSAKLVSLYEPIWYAGWMYSLTWHIVGFSSVQAPLGDDTMLKQAAWRFIFTFGGTLATSFFSACFFPDMASRKLRRVSAATLMKISKKLSKSLDDMVRTKSAASEPAAGRRMVTDASSRSSLYSEEVLLDLGIFKNVATMHDLAADAKPEVVVYGKIPHAIPEVSKDVLREQGAIDLVVKYSVSLYNSVLVTSLASHPILGDSDSFKQFSRFLHPMWEKVSQFSEALRVSAGRMNDRLTGGAVDDGQQGMPDDLHVTIQQFIDTFLDIRERFVTAVLGRGEIPASLRTEQCFQLYHTFYALGKFAEKWNALEGSLLNREVPPSGELTTLAVIEAAEKERGSPSQGKAESQDNHTESEETSD</sequence>
<evidence type="ECO:0000256" key="2">
    <source>
        <dbReference type="ARBA" id="ARBA00022692"/>
    </source>
</evidence>
<feature type="transmembrane region" description="Helical" evidence="6">
    <location>
        <begin position="473"/>
        <end position="491"/>
    </location>
</feature>
<feature type="transmembrane region" description="Helical" evidence="6">
    <location>
        <begin position="12"/>
        <end position="34"/>
    </location>
</feature>
<feature type="region of interest" description="Disordered" evidence="5">
    <location>
        <begin position="841"/>
        <end position="868"/>
    </location>
</feature>
<organism evidence="7 8">
    <name type="scientific">Perkinsus olseni</name>
    <name type="common">Perkinsus atlanticus</name>
    <dbReference type="NCBI Taxonomy" id="32597"/>
    <lineage>
        <taxon>Eukaryota</taxon>
        <taxon>Sar</taxon>
        <taxon>Alveolata</taxon>
        <taxon>Perkinsozoa</taxon>
        <taxon>Perkinsea</taxon>
        <taxon>Perkinsida</taxon>
        <taxon>Perkinsidae</taxon>
        <taxon>Perkinsus</taxon>
    </lineage>
</organism>
<evidence type="ECO:0000256" key="1">
    <source>
        <dbReference type="ARBA" id="ARBA00004141"/>
    </source>
</evidence>
<keyword evidence="3 6" id="KW-1133">Transmembrane helix</keyword>
<dbReference type="GO" id="GO:0005886">
    <property type="term" value="C:plasma membrane"/>
    <property type="evidence" value="ECO:0007669"/>
    <property type="project" value="InterPro"/>
</dbReference>
<keyword evidence="8" id="KW-1185">Reference proteome</keyword>
<protein>
    <recommendedName>
        <fullName evidence="9">Aluminum-activated malate transporter 1</fullName>
    </recommendedName>
</protein>
<gene>
    <name evidence="7" type="ORF">FOZ63_024815</name>
</gene>
<evidence type="ECO:0000256" key="3">
    <source>
        <dbReference type="ARBA" id="ARBA00022989"/>
    </source>
</evidence>
<keyword evidence="4 6" id="KW-0472">Membrane</keyword>
<evidence type="ECO:0000256" key="4">
    <source>
        <dbReference type="ARBA" id="ARBA00023136"/>
    </source>
</evidence>
<comment type="subcellular location">
    <subcellularLocation>
        <location evidence="1">Membrane</location>
        <topology evidence="1">Multi-pass membrane protein</topology>
    </subcellularLocation>
</comment>
<dbReference type="GO" id="GO:0022857">
    <property type="term" value="F:transmembrane transporter activity"/>
    <property type="evidence" value="ECO:0007669"/>
    <property type="project" value="InterPro"/>
</dbReference>
<evidence type="ECO:0008006" key="9">
    <source>
        <dbReference type="Google" id="ProtNLM"/>
    </source>
</evidence>
<reference evidence="7 8" key="1">
    <citation type="submission" date="2020-04" db="EMBL/GenBank/DDBJ databases">
        <title>Perkinsus olseni comparative genomics.</title>
        <authorList>
            <person name="Bogema D.R."/>
        </authorList>
    </citation>
    <scope>NUCLEOTIDE SEQUENCE [LARGE SCALE GENOMIC DNA]</scope>
    <source>
        <strain evidence="7 8">ATCC PRA-207</strain>
    </source>
</reference>
<feature type="transmembrane region" description="Helical" evidence="6">
    <location>
        <begin position="149"/>
        <end position="173"/>
    </location>
</feature>
<evidence type="ECO:0000256" key="6">
    <source>
        <dbReference type="SAM" id="Phobius"/>
    </source>
</evidence>
<feature type="transmembrane region" description="Helical" evidence="6">
    <location>
        <begin position="97"/>
        <end position="114"/>
    </location>
</feature>
<name>A0A7J6RFP0_PEROL</name>
<feature type="transmembrane region" description="Helical" evidence="6">
    <location>
        <begin position="445"/>
        <end position="467"/>
    </location>
</feature>
<accession>A0A7J6RFP0</accession>
<feature type="transmembrane region" description="Helical" evidence="6">
    <location>
        <begin position="72"/>
        <end position="91"/>
    </location>
</feature>
<feature type="transmembrane region" description="Helical" evidence="6">
    <location>
        <begin position="551"/>
        <end position="573"/>
    </location>
</feature>
<dbReference type="Pfam" id="PF04632">
    <property type="entry name" value="FUSC"/>
    <property type="match status" value="1"/>
</dbReference>
<feature type="transmembrane region" description="Helical" evidence="6">
    <location>
        <begin position="40"/>
        <end position="60"/>
    </location>
</feature>
<dbReference type="AlphaFoldDB" id="A0A7J6RFP0"/>
<feature type="transmembrane region" description="Helical" evidence="6">
    <location>
        <begin position="503"/>
        <end position="521"/>
    </location>
</feature>
<proteinExistence type="predicted"/>
<dbReference type="EMBL" id="JABANO010025907">
    <property type="protein sequence ID" value="KAF4719453.1"/>
    <property type="molecule type" value="Genomic_DNA"/>
</dbReference>
<feature type="compositionally biased region" description="Basic and acidic residues" evidence="5">
    <location>
        <begin position="855"/>
        <end position="868"/>
    </location>
</feature>